<dbReference type="Gene3D" id="3.30.420.10">
    <property type="entry name" value="Ribonuclease H-like superfamily/Ribonuclease H"/>
    <property type="match status" value="1"/>
</dbReference>
<dbReference type="PRINTS" id="PR00868">
    <property type="entry name" value="DNAPOLI"/>
</dbReference>
<organism evidence="3">
    <name type="scientific">uncultured Caudovirales phage</name>
    <dbReference type="NCBI Taxonomy" id="2100421"/>
    <lineage>
        <taxon>Viruses</taxon>
        <taxon>Duplodnaviria</taxon>
        <taxon>Heunggongvirae</taxon>
        <taxon>Uroviricota</taxon>
        <taxon>Caudoviricetes</taxon>
        <taxon>Peduoviridae</taxon>
        <taxon>Maltschvirus</taxon>
        <taxon>Maltschvirus maltsch</taxon>
    </lineage>
</organism>
<evidence type="ECO:0000256" key="1">
    <source>
        <dbReference type="ARBA" id="ARBA00023109"/>
    </source>
</evidence>
<dbReference type="InterPro" id="IPR001098">
    <property type="entry name" value="DNA-dir_DNA_pol_A_palm_dom"/>
</dbReference>
<dbReference type="InterPro" id="IPR036397">
    <property type="entry name" value="RNaseH_sf"/>
</dbReference>
<sequence length="658" mass="73133">MNIVMNVDQLKEVVDAYSQVDEFVFDVETSGPHRGDPRQNAVVWIALATEGRVDVIPMGHPNGDYIRTEYPLLPSAVLRESKGLQLRPQDYSKDERKATKLFTEAPEQLTPGEVFKALKPLFFSDQIKVGHNVKFDLQSIAKYIGGLPNRPYACTLNASFVLDNQSRNGLGLDDCLKREFDYDMVKGVGKEIEAHSFDEVATYAGLDAEWTWKLWKRYSKRLSEDKLTKLFTLEMDVLEVICSMELRGADIDVSSLEDLKVSLEEQLEECKAEIYKAAGKSFNLNSVQEKQKLLYSPKKSGGRGLKPKIPTTNGKKKLESGEETFVTDFSVSEQALNALAGKDPLVDGLIKYSDLNKLLTTYVIPYLGGDITRTTGGKSKIVAKKALLLDGRVHTDFVQYGAETGRFSSRNPNLQNVPAPHTSNGKAIRNLFIAPEDHSLVVADYSQIEPRVIASFSKDRIMTSSYLEGGDIYTTVGNTMGVDRKAGKVLVLAMAYGVGPDKIADQIGCTVTEAKDLLAGFSAKFPSIDRYKRSVISESRSKAPVPYATTLLKRRRYLPDLRSREVWKRSRAERQAFNTVIQGSAADIIKVAMVRAYSMIPEEANLILTVHDELVTVTPNHLIEETAEAIRSAMEGIQVLSIPLLADVKTVTRWGEAK</sequence>
<dbReference type="Gene3D" id="1.10.150.20">
    <property type="entry name" value="5' to 3' exonuclease, C-terminal subdomain"/>
    <property type="match status" value="1"/>
</dbReference>
<dbReference type="GO" id="GO:0008408">
    <property type="term" value="F:3'-5' exonuclease activity"/>
    <property type="evidence" value="ECO:0007669"/>
    <property type="project" value="InterPro"/>
</dbReference>
<dbReference type="SMART" id="SM00482">
    <property type="entry name" value="POLAc"/>
    <property type="match status" value="1"/>
</dbReference>
<dbReference type="SUPFAM" id="SSF53098">
    <property type="entry name" value="Ribonuclease H-like"/>
    <property type="match status" value="1"/>
</dbReference>
<gene>
    <name evidence="3" type="ORF">UFOVP621_3</name>
</gene>
<keyword evidence="3" id="KW-0269">Exonuclease</keyword>
<dbReference type="InterPro" id="IPR002298">
    <property type="entry name" value="DNA_polymerase_A"/>
</dbReference>
<keyword evidence="3" id="KW-0540">Nuclease</keyword>
<dbReference type="Pfam" id="PF00476">
    <property type="entry name" value="DNA_pol_A"/>
    <property type="match status" value="1"/>
</dbReference>
<reference evidence="3" key="1">
    <citation type="submission" date="2020-04" db="EMBL/GenBank/DDBJ databases">
        <authorList>
            <person name="Chiriac C."/>
            <person name="Salcher M."/>
            <person name="Ghai R."/>
            <person name="Kavagutti S V."/>
        </authorList>
    </citation>
    <scope>NUCLEOTIDE SEQUENCE</scope>
</reference>
<dbReference type="EMBL" id="LR796586">
    <property type="protein sequence ID" value="CAB4152307.1"/>
    <property type="molecule type" value="Genomic_DNA"/>
</dbReference>
<name>A0A6J5N1X4_9CAUD</name>
<dbReference type="SUPFAM" id="SSF56672">
    <property type="entry name" value="DNA/RNA polymerases"/>
    <property type="match status" value="1"/>
</dbReference>
<keyword evidence="1" id="KW-1194">Viral DNA replication</keyword>
<dbReference type="Gene3D" id="3.30.70.370">
    <property type="match status" value="1"/>
</dbReference>
<accession>A0A6J5N1X4</accession>
<dbReference type="InterPro" id="IPR012337">
    <property type="entry name" value="RNaseH-like_sf"/>
</dbReference>
<feature type="domain" description="DNA-directed DNA polymerase family A palm" evidence="2">
    <location>
        <begin position="425"/>
        <end position="622"/>
    </location>
</feature>
<dbReference type="Gene3D" id="1.20.1060.10">
    <property type="entry name" value="Taq DNA Polymerase, Chain T, domain 4"/>
    <property type="match status" value="1"/>
</dbReference>
<evidence type="ECO:0000313" key="3">
    <source>
        <dbReference type="EMBL" id="CAB4152307.1"/>
    </source>
</evidence>
<dbReference type="GO" id="GO:0006302">
    <property type="term" value="P:double-strand break repair"/>
    <property type="evidence" value="ECO:0007669"/>
    <property type="project" value="TreeGrafter"/>
</dbReference>
<keyword evidence="3" id="KW-0378">Hydrolase</keyword>
<dbReference type="GO" id="GO:0003887">
    <property type="term" value="F:DNA-directed DNA polymerase activity"/>
    <property type="evidence" value="ECO:0007669"/>
    <property type="project" value="InterPro"/>
</dbReference>
<dbReference type="GO" id="GO:0006261">
    <property type="term" value="P:DNA-templated DNA replication"/>
    <property type="evidence" value="ECO:0007669"/>
    <property type="project" value="InterPro"/>
</dbReference>
<dbReference type="PANTHER" id="PTHR10133">
    <property type="entry name" value="DNA POLYMERASE I"/>
    <property type="match status" value="1"/>
</dbReference>
<evidence type="ECO:0000259" key="2">
    <source>
        <dbReference type="SMART" id="SM00482"/>
    </source>
</evidence>
<dbReference type="InterPro" id="IPR043502">
    <property type="entry name" value="DNA/RNA_pol_sf"/>
</dbReference>
<dbReference type="PANTHER" id="PTHR10133:SF62">
    <property type="entry name" value="DNA POLYMERASE THETA"/>
    <property type="match status" value="1"/>
</dbReference>
<proteinExistence type="predicted"/>
<dbReference type="GO" id="GO:0039693">
    <property type="term" value="P:viral DNA genome replication"/>
    <property type="evidence" value="ECO:0007669"/>
    <property type="project" value="UniProtKB-KW"/>
</dbReference>
<protein>
    <submittedName>
        <fullName evidence="3">PolA DNA polymerase I - 3'-5' exonuclease and polymerase domains</fullName>
    </submittedName>
</protein>
<keyword evidence="1" id="KW-0235">DNA replication</keyword>
<dbReference type="GO" id="GO:0003677">
    <property type="term" value="F:DNA binding"/>
    <property type="evidence" value="ECO:0007669"/>
    <property type="project" value="InterPro"/>
</dbReference>
<dbReference type="InterPro" id="IPR002562">
    <property type="entry name" value="3'-5'_exonuclease_dom"/>
</dbReference>
<dbReference type="Pfam" id="PF01612">
    <property type="entry name" value="DNA_pol_A_exo1"/>
    <property type="match status" value="1"/>
</dbReference>